<dbReference type="Pfam" id="PF17801">
    <property type="entry name" value="Melibiase_C"/>
    <property type="match status" value="1"/>
</dbReference>
<dbReference type="SUPFAM" id="SSF51011">
    <property type="entry name" value="Glycosyl hydrolase domain"/>
    <property type="match status" value="1"/>
</dbReference>
<sequence>MRGRRSKVAKAVMEYGWWRRVSSRHTRSLDQILPVVTVTSLSQCQPHLADGKLKFGNPHRLGRPVIFASPTGTRQRSRSNPCNGFACNINEDLVKETADYMISTGRVHARIFRQGELSNGGANCVIPNGPGLAAAGYNYVNLDDCWQNRRNVRGIIEADKKRFPSGIKALADYVHSKGLLIGIYSDAGIMTCQRRPGSLGFEIQDAKTYAGWGIDYLKYDNCYNLRLKAPPRYKAMRDALNATGRPILYSVCNWGEEDPWLWGPEYANSWRTTDAFSASSISAEKPCVQCSVLDILDRQIAITQYAAPGAFNDPDMLEIGNGGMTYEEYKTHFTFWAALKSPLVIMISVKSSGYLVTPLSMLNSQIIVHPNSLIVGCDVRNMTADVIEILTAPEVIAVNQDPLGKSIRLVKKNVNVGTELWVGPLQGGDLVAVLLNRGESAQPMTISWASDLSMTDVTKLVVRDLWSRKDLGHFDQKYVATDIPPHGIVMLRFSKQAEL</sequence>
<dbReference type="FunFam" id="2.60.40.1180:FF:000008">
    <property type="entry name" value="Alpha-galactosidase"/>
    <property type="match status" value="1"/>
</dbReference>
<evidence type="ECO:0000256" key="3">
    <source>
        <dbReference type="ARBA" id="ARBA00012755"/>
    </source>
</evidence>
<comment type="catalytic activity">
    <reaction evidence="1 8">
        <text>Hydrolysis of terminal, non-reducing alpha-D-galactose residues in alpha-D-galactosides, including galactose oligosaccharides, galactomannans and galactolipids.</text>
        <dbReference type="EC" id="3.2.1.22"/>
    </reaction>
</comment>
<dbReference type="AlphaFoldDB" id="A0A433QHW7"/>
<evidence type="ECO:0000313" key="11">
    <source>
        <dbReference type="Proteomes" id="UP000274822"/>
    </source>
</evidence>
<proteinExistence type="inferred from homology"/>
<dbReference type="SUPFAM" id="SSF51445">
    <property type="entry name" value="(Trans)glycosidases"/>
    <property type="match status" value="1"/>
</dbReference>
<dbReference type="InterPro" id="IPR013780">
    <property type="entry name" value="Glyco_hydro_b"/>
</dbReference>
<dbReference type="EMBL" id="RBNJ01005202">
    <property type="protein sequence ID" value="RUS29406.1"/>
    <property type="molecule type" value="Genomic_DNA"/>
</dbReference>
<evidence type="ECO:0000256" key="8">
    <source>
        <dbReference type="RuleBase" id="RU361168"/>
    </source>
</evidence>
<organism evidence="10 11">
    <name type="scientific">Jimgerdemannia flammicorona</name>
    <dbReference type="NCBI Taxonomy" id="994334"/>
    <lineage>
        <taxon>Eukaryota</taxon>
        <taxon>Fungi</taxon>
        <taxon>Fungi incertae sedis</taxon>
        <taxon>Mucoromycota</taxon>
        <taxon>Mucoromycotina</taxon>
        <taxon>Endogonomycetes</taxon>
        <taxon>Endogonales</taxon>
        <taxon>Endogonaceae</taxon>
        <taxon>Jimgerdemannia</taxon>
    </lineage>
</organism>
<evidence type="ECO:0000256" key="5">
    <source>
        <dbReference type="ARBA" id="ARBA00022801"/>
    </source>
</evidence>
<dbReference type="GO" id="GO:0005975">
    <property type="term" value="P:carbohydrate metabolic process"/>
    <property type="evidence" value="ECO:0007669"/>
    <property type="project" value="InterPro"/>
</dbReference>
<dbReference type="CDD" id="cd14792">
    <property type="entry name" value="GH27"/>
    <property type="match status" value="1"/>
</dbReference>
<reference evidence="10 11" key="1">
    <citation type="journal article" date="2018" name="New Phytol.">
        <title>Phylogenomics of Endogonaceae and evolution of mycorrhizas within Mucoromycota.</title>
        <authorList>
            <person name="Chang Y."/>
            <person name="Desiro A."/>
            <person name="Na H."/>
            <person name="Sandor L."/>
            <person name="Lipzen A."/>
            <person name="Clum A."/>
            <person name="Barry K."/>
            <person name="Grigoriev I.V."/>
            <person name="Martin F.M."/>
            <person name="Stajich J.E."/>
            <person name="Smith M.E."/>
            <person name="Bonito G."/>
            <person name="Spatafora J.W."/>
        </authorList>
    </citation>
    <scope>NUCLEOTIDE SEQUENCE [LARGE SCALE GENOMIC DNA]</scope>
    <source>
        <strain evidence="10 11">AD002</strain>
    </source>
</reference>
<dbReference type="InterPro" id="IPR017853">
    <property type="entry name" value="GH"/>
</dbReference>
<keyword evidence="7 8" id="KW-0326">Glycosidase</keyword>
<protein>
    <recommendedName>
        <fullName evidence="3 8">Alpha-galactosidase</fullName>
        <ecNumber evidence="3 8">3.2.1.22</ecNumber>
    </recommendedName>
    <alternativeName>
        <fullName evidence="8">Melibiase</fullName>
    </alternativeName>
</protein>
<evidence type="ECO:0000256" key="2">
    <source>
        <dbReference type="ARBA" id="ARBA00009743"/>
    </source>
</evidence>
<keyword evidence="5 8" id="KW-0378">Hydrolase</keyword>
<dbReference type="PRINTS" id="PR00740">
    <property type="entry name" value="GLHYDRLASE27"/>
</dbReference>
<dbReference type="GO" id="GO:0004557">
    <property type="term" value="F:alpha-galactosidase activity"/>
    <property type="evidence" value="ECO:0007669"/>
    <property type="project" value="UniProtKB-EC"/>
</dbReference>
<dbReference type="Proteomes" id="UP000274822">
    <property type="component" value="Unassembled WGS sequence"/>
</dbReference>
<dbReference type="PANTHER" id="PTHR11452">
    <property type="entry name" value="ALPHA-GALACTOSIDASE/ALPHA-N-ACETYLGALACTOSAMINIDASE"/>
    <property type="match status" value="1"/>
</dbReference>
<comment type="caution">
    <text evidence="10">The sequence shown here is derived from an EMBL/GenBank/DDBJ whole genome shotgun (WGS) entry which is preliminary data.</text>
</comment>
<keyword evidence="4" id="KW-0732">Signal</keyword>
<accession>A0A433QHW7</accession>
<dbReference type="Gene3D" id="3.20.20.70">
    <property type="entry name" value="Aldolase class I"/>
    <property type="match status" value="2"/>
</dbReference>
<gene>
    <name evidence="10" type="ORF">BC938DRAFT_480699</name>
</gene>
<dbReference type="InterPro" id="IPR013785">
    <property type="entry name" value="Aldolase_TIM"/>
</dbReference>
<dbReference type="PANTHER" id="PTHR11452:SF75">
    <property type="entry name" value="ALPHA-GALACTOSIDASE MEL1"/>
    <property type="match status" value="1"/>
</dbReference>
<keyword evidence="6 8" id="KW-1015">Disulfide bond</keyword>
<evidence type="ECO:0000259" key="9">
    <source>
        <dbReference type="Pfam" id="PF17801"/>
    </source>
</evidence>
<dbReference type="InterPro" id="IPR000111">
    <property type="entry name" value="Glyco_hydro_27/36_CS"/>
</dbReference>
<evidence type="ECO:0000256" key="4">
    <source>
        <dbReference type="ARBA" id="ARBA00022729"/>
    </source>
</evidence>
<dbReference type="InterPro" id="IPR041233">
    <property type="entry name" value="Melibiase_C"/>
</dbReference>
<feature type="domain" description="Alpha galactosidase C-terminal" evidence="9">
    <location>
        <begin position="418"/>
        <end position="493"/>
    </location>
</feature>
<dbReference type="PROSITE" id="PS00512">
    <property type="entry name" value="ALPHA_GALACTOSIDASE"/>
    <property type="match status" value="1"/>
</dbReference>
<evidence type="ECO:0000256" key="6">
    <source>
        <dbReference type="ARBA" id="ARBA00023157"/>
    </source>
</evidence>
<dbReference type="Gene3D" id="2.60.40.1180">
    <property type="entry name" value="Golgi alpha-mannosidase II"/>
    <property type="match status" value="1"/>
</dbReference>
<comment type="similarity">
    <text evidence="2 8">Belongs to the glycosyl hydrolase 27 family.</text>
</comment>
<evidence type="ECO:0000313" key="10">
    <source>
        <dbReference type="EMBL" id="RUS29406.1"/>
    </source>
</evidence>
<evidence type="ECO:0000256" key="1">
    <source>
        <dbReference type="ARBA" id="ARBA00001255"/>
    </source>
</evidence>
<keyword evidence="11" id="KW-1185">Reference proteome</keyword>
<evidence type="ECO:0000256" key="7">
    <source>
        <dbReference type="ARBA" id="ARBA00023295"/>
    </source>
</evidence>
<dbReference type="InterPro" id="IPR002241">
    <property type="entry name" value="Glyco_hydro_27"/>
</dbReference>
<dbReference type="Pfam" id="PF16499">
    <property type="entry name" value="Melibiase_2"/>
    <property type="match status" value="1"/>
</dbReference>
<dbReference type="EC" id="3.2.1.22" evidence="3 8"/>
<name>A0A433QHW7_9FUNG</name>